<comment type="caution">
    <text evidence="2">The sequence shown here is derived from an EMBL/GenBank/DDBJ whole genome shotgun (WGS) entry which is preliminary data.</text>
</comment>
<proteinExistence type="predicted"/>
<keyword evidence="3" id="KW-1185">Reference proteome</keyword>
<evidence type="ECO:0000256" key="1">
    <source>
        <dbReference type="SAM" id="MobiDB-lite"/>
    </source>
</evidence>
<accession>A0A225E686</accession>
<protein>
    <submittedName>
        <fullName evidence="2">Uncharacterized protein</fullName>
    </submittedName>
</protein>
<feature type="region of interest" description="Disordered" evidence="1">
    <location>
        <begin position="1"/>
        <end position="24"/>
    </location>
</feature>
<dbReference type="OrthoDB" id="69722at2"/>
<evidence type="ECO:0000313" key="3">
    <source>
        <dbReference type="Proteomes" id="UP000214646"/>
    </source>
</evidence>
<gene>
    <name evidence="2" type="ORF">FRUB_01947</name>
</gene>
<dbReference type="EMBL" id="NIDE01000002">
    <property type="protein sequence ID" value="OWK45616.1"/>
    <property type="molecule type" value="Genomic_DNA"/>
</dbReference>
<dbReference type="AlphaFoldDB" id="A0A225E686"/>
<evidence type="ECO:0000313" key="2">
    <source>
        <dbReference type="EMBL" id="OWK45616.1"/>
    </source>
</evidence>
<name>A0A225E686_9BACT</name>
<organism evidence="2 3">
    <name type="scientific">Fimbriiglobus ruber</name>
    <dbReference type="NCBI Taxonomy" id="1908690"/>
    <lineage>
        <taxon>Bacteria</taxon>
        <taxon>Pseudomonadati</taxon>
        <taxon>Planctomycetota</taxon>
        <taxon>Planctomycetia</taxon>
        <taxon>Gemmatales</taxon>
        <taxon>Gemmataceae</taxon>
        <taxon>Fimbriiglobus</taxon>
    </lineage>
</organism>
<dbReference type="Proteomes" id="UP000214646">
    <property type="component" value="Unassembled WGS sequence"/>
</dbReference>
<sequence length="331" mass="35384">MSTDKQTTANRRNAGQSTGPRTTAGLTVAAGNALTHGLSSVRPVLPGESPDDWDRHRAGVLASLAPVGTLEEALADRVAVCLWRLRRVVAYETAVSVTGLEEAADPDPGAEPEPDLRRLKKLDRRLAEARDALEVGVETSALFDRLPGLADDAAVSGAAAEGLFDDVNNVLFKTAAGYFHFESDDFLTDIGMPPSFLPYPWDWPGWTAGLVRRGVALAASQFGAAADDLLTRAAANRREWVHVQQAKVGRLEADVRATRTQADARQGRQVLWAALPDGATLDRITRYEAHLSRQATQALHTLERLQAARLGRPVAPPVAIDVTVAAPGLGG</sequence>
<dbReference type="RefSeq" id="WP_088253320.1">
    <property type="nucleotide sequence ID" value="NZ_NIDE01000002.1"/>
</dbReference>
<reference evidence="3" key="1">
    <citation type="submission" date="2017-06" db="EMBL/GenBank/DDBJ databases">
        <title>Genome analysis of Fimbriiglobus ruber SP5, the first member of the order Planctomycetales with confirmed chitinolytic capability.</title>
        <authorList>
            <person name="Ravin N.V."/>
            <person name="Rakitin A.L."/>
            <person name="Ivanova A.A."/>
            <person name="Beletsky A.V."/>
            <person name="Kulichevskaya I.S."/>
            <person name="Mardanov A.V."/>
            <person name="Dedysh S.N."/>
        </authorList>
    </citation>
    <scope>NUCLEOTIDE SEQUENCE [LARGE SCALE GENOMIC DNA]</scope>
    <source>
        <strain evidence="3">SP5</strain>
    </source>
</reference>